<dbReference type="Proteomes" id="UP000549394">
    <property type="component" value="Unassembled WGS sequence"/>
</dbReference>
<organism evidence="1 2">
    <name type="scientific">Dimorphilus gyrociliatus</name>
    <dbReference type="NCBI Taxonomy" id="2664684"/>
    <lineage>
        <taxon>Eukaryota</taxon>
        <taxon>Metazoa</taxon>
        <taxon>Spiralia</taxon>
        <taxon>Lophotrochozoa</taxon>
        <taxon>Annelida</taxon>
        <taxon>Polychaeta</taxon>
        <taxon>Polychaeta incertae sedis</taxon>
        <taxon>Dinophilidae</taxon>
        <taxon>Dimorphilus</taxon>
    </lineage>
</organism>
<name>A0A7I8V823_9ANNE</name>
<comment type="caution">
    <text evidence="1">The sequence shown here is derived from an EMBL/GenBank/DDBJ whole genome shotgun (WGS) entry which is preliminary data.</text>
</comment>
<keyword evidence="2" id="KW-1185">Reference proteome</keyword>
<proteinExistence type="predicted"/>
<protein>
    <submittedName>
        <fullName evidence="1">Uncharacterized protein</fullName>
    </submittedName>
</protein>
<reference evidence="1 2" key="1">
    <citation type="submission" date="2020-08" db="EMBL/GenBank/DDBJ databases">
        <authorList>
            <person name="Hejnol A."/>
        </authorList>
    </citation>
    <scope>NUCLEOTIDE SEQUENCE [LARGE SCALE GENOMIC DNA]</scope>
</reference>
<dbReference type="EMBL" id="CAJFCJ010000002">
    <property type="protein sequence ID" value="CAD5111952.1"/>
    <property type="molecule type" value="Genomic_DNA"/>
</dbReference>
<sequence>MDVNSTLLRLHKRLQEKRMRRRLKRCKDSPMSDIFRSPITPPSCVKLPPHELSAYLSDSQYSITPEPSPKTPKSIGIRRTYTVSSEVGPIPFKAFEDEKKPGSNSFLALFRHKMRSRRNPSGSDVSFSTTRTSTTTTVLDNSSVLGDFKNDKEKKKGILRKLRRVGRQLRKASSTRHSTPKKSNEENVVYLGVV</sequence>
<evidence type="ECO:0000313" key="2">
    <source>
        <dbReference type="Proteomes" id="UP000549394"/>
    </source>
</evidence>
<accession>A0A7I8V823</accession>
<evidence type="ECO:0000313" key="1">
    <source>
        <dbReference type="EMBL" id="CAD5111952.1"/>
    </source>
</evidence>
<dbReference type="AlphaFoldDB" id="A0A7I8V823"/>
<gene>
    <name evidence="1" type="ORF">DGYR_LOCUS1172</name>
</gene>